<comment type="pathway">
    <text evidence="3">Phospholipid metabolism; CDP-diacylglycerol degradation; phosphatidate from CDP-diacylglycerol: step 1/1.</text>
</comment>
<feature type="signal peptide" evidence="19">
    <location>
        <begin position="1"/>
        <end position="21"/>
    </location>
</feature>
<evidence type="ECO:0000256" key="5">
    <source>
        <dbReference type="ARBA" id="ARBA00006435"/>
    </source>
</evidence>
<dbReference type="EC" id="3.6.1.26" evidence="6"/>
<dbReference type="InterPro" id="IPR036265">
    <property type="entry name" value="HIT-like_sf"/>
</dbReference>
<comment type="pathway">
    <text evidence="4">Lipid metabolism.</text>
</comment>
<dbReference type="SUPFAM" id="SSF54197">
    <property type="entry name" value="HIT-like"/>
    <property type="match status" value="1"/>
</dbReference>
<dbReference type="InterPro" id="IPR003763">
    <property type="entry name" value="CDP-diacylglyc_Pase"/>
</dbReference>
<organism evidence="20 21">
    <name type="scientific">Methylobacterium phyllostachyos</name>
    <dbReference type="NCBI Taxonomy" id="582672"/>
    <lineage>
        <taxon>Bacteria</taxon>
        <taxon>Pseudomonadati</taxon>
        <taxon>Pseudomonadota</taxon>
        <taxon>Alphaproteobacteria</taxon>
        <taxon>Hyphomicrobiales</taxon>
        <taxon>Methylobacteriaceae</taxon>
        <taxon>Methylobacterium</taxon>
    </lineage>
</organism>
<feature type="chain" id="PRO_5011558078" description="CDP-diacylglycerol pyrophosphatase" evidence="19">
    <location>
        <begin position="22"/>
        <end position="251"/>
    </location>
</feature>
<evidence type="ECO:0000256" key="16">
    <source>
        <dbReference type="ARBA" id="ARBA00023264"/>
    </source>
</evidence>
<reference evidence="21" key="1">
    <citation type="submission" date="2016-10" db="EMBL/GenBank/DDBJ databases">
        <authorList>
            <person name="Varghese N."/>
            <person name="Submissions S."/>
        </authorList>
    </citation>
    <scope>NUCLEOTIDE SEQUENCE [LARGE SCALE GENOMIC DNA]</scope>
    <source>
        <strain evidence="21">BL47</strain>
    </source>
</reference>
<evidence type="ECO:0000256" key="8">
    <source>
        <dbReference type="ARBA" id="ARBA00022475"/>
    </source>
</evidence>
<evidence type="ECO:0000256" key="10">
    <source>
        <dbReference type="ARBA" id="ARBA00022692"/>
    </source>
</evidence>
<dbReference type="OrthoDB" id="481399at2"/>
<evidence type="ECO:0000256" key="17">
    <source>
        <dbReference type="ARBA" id="ARBA00032888"/>
    </source>
</evidence>
<dbReference type="EMBL" id="FNHS01000007">
    <property type="protein sequence ID" value="SDN29918.1"/>
    <property type="molecule type" value="Genomic_DNA"/>
</dbReference>
<sequence>MRRALLAVLLAALVVPTPLAAAPDPSRDVLWAALKTCVLAKRLANRTFPCLSVDLGDGERPGTAVLRAPGEPTHSVIMPTDTVAGLEAPVLRGPRGAAYWRAALAARPFVADVFKGKLSPAAVGLAVNSARGRSQDQLHIHLDCLRPSVLAALKAHGRQVQRRWSRFPVALAGDRYYALRVPEAEAERFNPFAALHGLPGARPDLHRTSFAAVATQPGDPEPGYILLAYRAPSASAEDVLDHSCTVADRGA</sequence>
<keyword evidence="10" id="KW-0812">Transmembrane</keyword>
<keyword evidence="12" id="KW-1133">Transmembrane helix</keyword>
<evidence type="ECO:0000256" key="12">
    <source>
        <dbReference type="ARBA" id="ARBA00022989"/>
    </source>
</evidence>
<keyword evidence="21" id="KW-1185">Reference proteome</keyword>
<dbReference type="GO" id="GO:0008654">
    <property type="term" value="P:phospholipid biosynthetic process"/>
    <property type="evidence" value="ECO:0007669"/>
    <property type="project" value="UniProtKB-KW"/>
</dbReference>
<dbReference type="GO" id="GO:0008715">
    <property type="term" value="F:CDP-diacylglycerol diphosphatase activity"/>
    <property type="evidence" value="ECO:0007669"/>
    <property type="project" value="UniProtKB-EC"/>
</dbReference>
<evidence type="ECO:0000256" key="3">
    <source>
        <dbReference type="ARBA" id="ARBA00004927"/>
    </source>
</evidence>
<keyword evidence="19" id="KW-0732">Signal</keyword>
<keyword evidence="14" id="KW-0472">Membrane</keyword>
<evidence type="ECO:0000313" key="21">
    <source>
        <dbReference type="Proteomes" id="UP000198704"/>
    </source>
</evidence>
<comment type="subcellular location">
    <subcellularLocation>
        <location evidence="2">Cell membrane</location>
        <topology evidence="2">Single-pass membrane protein</topology>
    </subcellularLocation>
</comment>
<keyword evidence="11" id="KW-0378">Hydrolase</keyword>
<dbReference type="STRING" id="582672.SAMN05216360_107114"/>
<protein>
    <recommendedName>
        <fullName evidence="7">CDP-diacylglycerol pyrophosphatase</fullName>
        <ecNumber evidence="6">3.6.1.26</ecNumber>
    </recommendedName>
    <alternativeName>
        <fullName evidence="17">CDP-diacylglycerol phosphatidylhydrolase</fullName>
    </alternativeName>
    <alternativeName>
        <fullName evidence="18">CDP-diglyceride hydrolase</fullName>
    </alternativeName>
</protein>
<name>A0A1H0A8G1_9HYPH</name>
<dbReference type="Proteomes" id="UP000198704">
    <property type="component" value="Unassembled WGS sequence"/>
</dbReference>
<evidence type="ECO:0000256" key="19">
    <source>
        <dbReference type="SAM" id="SignalP"/>
    </source>
</evidence>
<evidence type="ECO:0000256" key="6">
    <source>
        <dbReference type="ARBA" id="ARBA00012375"/>
    </source>
</evidence>
<evidence type="ECO:0000256" key="14">
    <source>
        <dbReference type="ARBA" id="ARBA00023136"/>
    </source>
</evidence>
<evidence type="ECO:0000256" key="4">
    <source>
        <dbReference type="ARBA" id="ARBA00005189"/>
    </source>
</evidence>
<comment type="similarity">
    <text evidence="5">Belongs to the Cdh family.</text>
</comment>
<dbReference type="GO" id="GO:0046342">
    <property type="term" value="P:CDP-diacylglycerol catabolic process"/>
    <property type="evidence" value="ECO:0007669"/>
    <property type="project" value="UniProtKB-UniPathway"/>
</dbReference>
<accession>A0A1H0A8G1</accession>
<keyword evidence="8" id="KW-1003">Cell membrane</keyword>
<evidence type="ECO:0000256" key="1">
    <source>
        <dbReference type="ARBA" id="ARBA00001007"/>
    </source>
</evidence>
<keyword evidence="15" id="KW-0594">Phospholipid biosynthesis</keyword>
<evidence type="ECO:0000256" key="13">
    <source>
        <dbReference type="ARBA" id="ARBA00023098"/>
    </source>
</evidence>
<proteinExistence type="inferred from homology"/>
<dbReference type="Pfam" id="PF02611">
    <property type="entry name" value="CDH"/>
    <property type="match status" value="1"/>
</dbReference>
<dbReference type="RefSeq" id="WP_091716312.1">
    <property type="nucleotide sequence ID" value="NZ_FNHS01000007.1"/>
</dbReference>
<evidence type="ECO:0000256" key="15">
    <source>
        <dbReference type="ARBA" id="ARBA00023209"/>
    </source>
</evidence>
<evidence type="ECO:0000256" key="2">
    <source>
        <dbReference type="ARBA" id="ARBA00004162"/>
    </source>
</evidence>
<gene>
    <name evidence="20" type="ORF">SAMN05216360_107114</name>
</gene>
<keyword evidence="16" id="KW-1208">Phospholipid metabolism</keyword>
<evidence type="ECO:0000256" key="7">
    <source>
        <dbReference type="ARBA" id="ARBA00019608"/>
    </source>
</evidence>
<keyword evidence="9" id="KW-0444">Lipid biosynthesis</keyword>
<evidence type="ECO:0000256" key="9">
    <source>
        <dbReference type="ARBA" id="ARBA00022516"/>
    </source>
</evidence>
<evidence type="ECO:0000313" key="20">
    <source>
        <dbReference type="EMBL" id="SDN29918.1"/>
    </source>
</evidence>
<dbReference type="AlphaFoldDB" id="A0A1H0A8G1"/>
<comment type="catalytic activity">
    <reaction evidence="1">
        <text>a CDP-1,2-diacyl-sn-glycerol + H2O = a 1,2-diacyl-sn-glycero-3-phosphate + CMP + 2 H(+)</text>
        <dbReference type="Rhea" id="RHEA:15221"/>
        <dbReference type="ChEBI" id="CHEBI:15377"/>
        <dbReference type="ChEBI" id="CHEBI:15378"/>
        <dbReference type="ChEBI" id="CHEBI:58332"/>
        <dbReference type="ChEBI" id="CHEBI:58608"/>
        <dbReference type="ChEBI" id="CHEBI:60377"/>
        <dbReference type="EC" id="3.6.1.26"/>
    </reaction>
</comment>
<evidence type="ECO:0000256" key="11">
    <source>
        <dbReference type="ARBA" id="ARBA00022801"/>
    </source>
</evidence>
<evidence type="ECO:0000256" key="18">
    <source>
        <dbReference type="ARBA" id="ARBA00032892"/>
    </source>
</evidence>
<dbReference type="Gene3D" id="3.30.428.30">
    <property type="entry name" value="HIT family - CDH-like"/>
    <property type="match status" value="1"/>
</dbReference>
<keyword evidence="13" id="KW-0443">Lipid metabolism</keyword>
<dbReference type="GO" id="GO:0005886">
    <property type="term" value="C:plasma membrane"/>
    <property type="evidence" value="ECO:0007669"/>
    <property type="project" value="UniProtKB-SubCell"/>
</dbReference>
<dbReference type="UniPathway" id="UPA00609">
    <property type="reaction ID" value="UER00664"/>
</dbReference>